<sequence>MAFWFLRAIFVRNSIHLEFYDAFVEFTGGWDSAAALVDGRWVERRPRHPRAEILLRRETHLMSWLAPRLPVPVPVPWVAQREPLVVRHELVPGEPFDPSVNNRPAVGLIGHQLGEFLRALHATPVDAAVRHGLASAAEVRRERAELLERFRTEVVPLLPGDRKSQALDLLESASDARTDTVVHGDLGPEHILTDGRSLTGVIDFGDAHIGDRALDLAWALHGAPSGFAHAVGTAYGVTDALREGALLWHRLGPWHEVLHGLDTATPELVRTGVGGVLSRL</sequence>
<dbReference type="SUPFAM" id="SSF56112">
    <property type="entry name" value="Protein kinase-like (PK-like)"/>
    <property type="match status" value="1"/>
</dbReference>
<proteinExistence type="predicted"/>
<organism evidence="2 3">
    <name type="scientific">Mycobacterium talmoniae</name>
    <dbReference type="NCBI Taxonomy" id="1858794"/>
    <lineage>
        <taxon>Bacteria</taxon>
        <taxon>Bacillati</taxon>
        <taxon>Actinomycetota</taxon>
        <taxon>Actinomycetes</taxon>
        <taxon>Mycobacteriales</taxon>
        <taxon>Mycobacteriaceae</taxon>
        <taxon>Mycobacterium</taxon>
    </lineage>
</organism>
<reference evidence="2 3" key="1">
    <citation type="journal article" date="2017" name="Int. J. Syst. Evol. Microbiol.">
        <title>Mycobacterium talmoniae sp. nov., a slowly growing mycobacterium isolated from human respiratory samples.</title>
        <authorList>
            <person name="Davidson R.M."/>
            <person name="DeGroote M.A."/>
            <person name="Marola J.L."/>
            <person name="Buss S."/>
            <person name="Jones V."/>
            <person name="McNeil M.R."/>
            <person name="Freifeld A.G."/>
            <person name="Elaine Epperson L."/>
            <person name="Hasan N.A."/>
            <person name="Jackson M."/>
            <person name="Iwen P.C."/>
            <person name="Salfinger M."/>
            <person name="Strong M."/>
        </authorList>
    </citation>
    <scope>NUCLEOTIDE SEQUENCE [LARGE SCALE GENOMIC DNA]</scope>
    <source>
        <strain evidence="2 3">ATCC BAA-2683</strain>
    </source>
</reference>
<dbReference type="InterPro" id="IPR051678">
    <property type="entry name" value="AGP_Transferase"/>
</dbReference>
<dbReference type="Pfam" id="PF01636">
    <property type="entry name" value="APH"/>
    <property type="match status" value="1"/>
</dbReference>
<evidence type="ECO:0000313" key="3">
    <source>
        <dbReference type="Proteomes" id="UP000238296"/>
    </source>
</evidence>
<dbReference type="InterPro" id="IPR002575">
    <property type="entry name" value="Aminoglycoside_PTrfase"/>
</dbReference>
<name>A0A2S8BCW7_9MYCO</name>
<accession>A0A2S8BCW7</accession>
<dbReference type="PANTHER" id="PTHR21310">
    <property type="entry name" value="AMINOGLYCOSIDE PHOSPHOTRANSFERASE-RELATED-RELATED"/>
    <property type="match status" value="1"/>
</dbReference>
<dbReference type="Gene3D" id="3.30.200.20">
    <property type="entry name" value="Phosphorylase Kinase, domain 1"/>
    <property type="match status" value="1"/>
</dbReference>
<protein>
    <submittedName>
        <fullName evidence="2">Bifunctional AAC/APH</fullName>
    </submittedName>
</protein>
<dbReference type="EMBL" id="PPEA01000784">
    <property type="protein sequence ID" value="PQM44504.1"/>
    <property type="molecule type" value="Genomic_DNA"/>
</dbReference>
<evidence type="ECO:0000313" key="2">
    <source>
        <dbReference type="EMBL" id="PQM44504.1"/>
    </source>
</evidence>
<evidence type="ECO:0000259" key="1">
    <source>
        <dbReference type="Pfam" id="PF01636"/>
    </source>
</evidence>
<dbReference type="Proteomes" id="UP000238296">
    <property type="component" value="Unassembled WGS sequence"/>
</dbReference>
<comment type="caution">
    <text evidence="2">The sequence shown here is derived from an EMBL/GenBank/DDBJ whole genome shotgun (WGS) entry which is preliminary data.</text>
</comment>
<dbReference type="InterPro" id="IPR011009">
    <property type="entry name" value="Kinase-like_dom_sf"/>
</dbReference>
<dbReference type="PANTHER" id="PTHR21310:SF15">
    <property type="entry name" value="AMINOGLYCOSIDE PHOSPHOTRANSFERASE DOMAIN-CONTAINING PROTEIN"/>
    <property type="match status" value="1"/>
</dbReference>
<dbReference type="AlphaFoldDB" id="A0A2S8BCW7"/>
<dbReference type="Gene3D" id="3.90.1200.10">
    <property type="match status" value="1"/>
</dbReference>
<feature type="domain" description="Aminoglycoside phosphotransferase" evidence="1">
    <location>
        <begin position="25"/>
        <end position="243"/>
    </location>
</feature>
<gene>
    <name evidence="2" type="primary">aacA-aphD</name>
    <name evidence="2" type="ORF">C1Y40_05336</name>
</gene>